<dbReference type="Pfam" id="PF13508">
    <property type="entry name" value="Acetyltransf_7"/>
    <property type="match status" value="1"/>
</dbReference>
<dbReference type="InterPro" id="IPR052729">
    <property type="entry name" value="Acyl/Acetyltrans_Enzymes"/>
</dbReference>
<dbReference type="EMBL" id="CP008956">
    <property type="protein sequence ID" value="QJP99656.1"/>
    <property type="molecule type" value="Genomic_DNA"/>
</dbReference>
<sequence length="295" mass="31910">MQAASTHPAPPSAQATLRPMHESDLASCHALSQHLKWPHRLVDWQFHHRVSRSWTVELEEADGSRTVAGSGMLCPAGADHAALGLVIIADALQGRGLGRAMMQQLLRDAGNRSVLLNATEAGRPLYEKLGFVVTDTLSQHQSNSAKAPLTLAAGAQIRPLRQEEVPALLALDRQASGMDRSALLQTLLQFAEVAVLEQDGQVKGVAMLREFGRGRVIGPVIASNVDDAKTLIAFWVNQHPGSFLRIDVPGRSGLKPWLQEIGLVCVDDVVSMCRGTPPQAHAQWRTYSIINQALG</sequence>
<protein>
    <submittedName>
        <fullName evidence="2">N-acetyltransferase</fullName>
    </submittedName>
</protein>
<proteinExistence type="predicted"/>
<gene>
    <name evidence="2" type="ORF">C798_05275</name>
</gene>
<dbReference type="Gene3D" id="3.40.630.30">
    <property type="match status" value="1"/>
</dbReference>
<accession>A0A6M3ZM67</accession>
<dbReference type="PANTHER" id="PTHR47237">
    <property type="entry name" value="SLL0310 PROTEIN"/>
    <property type="match status" value="1"/>
</dbReference>
<dbReference type="Gene3D" id="3.40.630.90">
    <property type="match status" value="1"/>
</dbReference>
<name>A0A6M3ZM67_9BURK</name>
<dbReference type="PANTHER" id="PTHR47237:SF2">
    <property type="entry name" value="BLL4206 PROTEIN"/>
    <property type="match status" value="1"/>
</dbReference>
<dbReference type="InterPro" id="IPR016181">
    <property type="entry name" value="Acyl_CoA_acyltransferase"/>
</dbReference>
<dbReference type="InterPro" id="IPR041496">
    <property type="entry name" value="YitH/HolE_GNAT"/>
</dbReference>
<dbReference type="InterPro" id="IPR000182">
    <property type="entry name" value="GNAT_dom"/>
</dbReference>
<dbReference type="PROSITE" id="PS51186">
    <property type="entry name" value="GNAT"/>
    <property type="match status" value="1"/>
</dbReference>
<feature type="domain" description="N-acetyltransferase" evidence="1">
    <location>
        <begin position="15"/>
        <end position="150"/>
    </location>
</feature>
<dbReference type="CDD" id="cd04301">
    <property type="entry name" value="NAT_SF"/>
    <property type="match status" value="1"/>
</dbReference>
<dbReference type="RefSeq" id="WP_017454863.1">
    <property type="nucleotide sequence ID" value="NZ_CP008956.1"/>
</dbReference>
<keyword evidence="2" id="KW-0808">Transferase</keyword>
<reference evidence="2 3" key="1">
    <citation type="journal article" date="2012" name="J. Bacteriol.">
        <title>Genome sequence of the pathogenic Herbaspirillum seropedicae strain Os34, isolated from rice roots.</title>
        <authorList>
            <person name="Ye W."/>
            <person name="Ye S."/>
            <person name="Liu J."/>
            <person name="Chang S."/>
            <person name="Chen M."/>
            <person name="Zhu B."/>
            <person name="Guo L."/>
            <person name="An Q."/>
        </authorList>
    </citation>
    <scope>NUCLEOTIDE SEQUENCE [LARGE SCALE GENOMIC DNA]</scope>
    <source>
        <strain evidence="2 3">Os34</strain>
    </source>
</reference>
<dbReference type="GO" id="GO:0016747">
    <property type="term" value="F:acyltransferase activity, transferring groups other than amino-acyl groups"/>
    <property type="evidence" value="ECO:0007669"/>
    <property type="project" value="InterPro"/>
</dbReference>
<dbReference type="Pfam" id="PF18014">
    <property type="entry name" value="Acetyltransf_18"/>
    <property type="match status" value="1"/>
</dbReference>
<dbReference type="Proteomes" id="UP000501648">
    <property type="component" value="Chromosome"/>
</dbReference>
<organism evidence="2 3">
    <name type="scientific">Herbaspirillum rubrisubalbicans Os34</name>
    <dbReference type="NCBI Taxonomy" id="1235827"/>
    <lineage>
        <taxon>Bacteria</taxon>
        <taxon>Pseudomonadati</taxon>
        <taxon>Pseudomonadota</taxon>
        <taxon>Betaproteobacteria</taxon>
        <taxon>Burkholderiales</taxon>
        <taxon>Oxalobacteraceae</taxon>
        <taxon>Herbaspirillum</taxon>
    </lineage>
</organism>
<dbReference type="SUPFAM" id="SSF55729">
    <property type="entry name" value="Acyl-CoA N-acyltransferases (Nat)"/>
    <property type="match status" value="1"/>
</dbReference>
<evidence type="ECO:0000313" key="3">
    <source>
        <dbReference type="Proteomes" id="UP000501648"/>
    </source>
</evidence>
<evidence type="ECO:0000313" key="2">
    <source>
        <dbReference type="EMBL" id="QJP99656.1"/>
    </source>
</evidence>
<evidence type="ECO:0000259" key="1">
    <source>
        <dbReference type="PROSITE" id="PS51186"/>
    </source>
</evidence>
<dbReference type="AlphaFoldDB" id="A0A6M3ZM67"/>